<sequence>MGLRDELTADIAEAFDTDLADAVTAFTGTQQGDEGYDPVTGEMTTSATIYAGRGVFGSYSNDEIDGSSILATDERLTVLQAEVLVTEAGITTDARAVPKVGDMISGRRVIRLGKDPAEATWIIQLRA</sequence>
<name>A0AB39BZR1_9CAUD</name>
<protein>
    <recommendedName>
        <fullName evidence="2">Glutamate 5-kinase</fullName>
    </recommendedName>
</protein>
<accession>A0AB39BZR1</accession>
<organism evidence="1">
    <name type="scientific">Pakpunavirus sp</name>
    <dbReference type="NCBI Taxonomy" id="2833053"/>
    <lineage>
        <taxon>Viruses</taxon>
        <taxon>Duplodnaviria</taxon>
        <taxon>Heunggongvirae</taxon>
        <taxon>Uroviricota</taxon>
        <taxon>Caudoviricetes</taxon>
        <taxon>Vandenendeviridae</taxon>
        <taxon>Skurskavirinae</taxon>
        <taxon>Pakpunavirus</taxon>
    </lineage>
</organism>
<proteinExistence type="predicted"/>
<evidence type="ECO:0000313" key="1">
    <source>
        <dbReference type="EMBL" id="XDI97863.1"/>
    </source>
</evidence>
<evidence type="ECO:0008006" key="2">
    <source>
        <dbReference type="Google" id="ProtNLM"/>
    </source>
</evidence>
<dbReference type="EMBL" id="PP986816">
    <property type="protein sequence ID" value="XDI97863.1"/>
    <property type="molecule type" value="Genomic_DNA"/>
</dbReference>
<reference evidence="1" key="1">
    <citation type="submission" date="2024-06" db="EMBL/GenBank/DDBJ databases">
        <authorList>
            <person name="Agudelo-Romero P."/>
            <person name="Caparros-Martin J.A."/>
            <person name="Sharma A."/>
            <person name="Saladie M."/>
            <person name="Stick S.M."/>
            <person name="O'Gara F."/>
        </authorList>
    </citation>
    <scope>NUCLEOTIDE SEQUENCE</scope>
    <source>
        <strain evidence="1">VContig2</strain>
    </source>
</reference>